<dbReference type="Pfam" id="PF05400">
    <property type="entry name" value="FliT"/>
    <property type="match status" value="1"/>
</dbReference>
<comment type="subcellular location">
    <subcellularLocation>
        <location evidence="1">Cytoplasm</location>
        <location evidence="1">Cytosol</location>
    </subcellularLocation>
</comment>
<keyword evidence="4" id="KW-0143">Chaperone</keyword>
<keyword evidence="2" id="KW-0963">Cytoplasm</keyword>
<proteinExistence type="inferred from homology"/>
<name>A0A085C4M7_BACIU</name>
<evidence type="ECO:0000256" key="4">
    <source>
        <dbReference type="ARBA" id="ARBA00023186"/>
    </source>
</evidence>
<evidence type="ECO:0000256" key="2">
    <source>
        <dbReference type="ARBA" id="ARBA00022490"/>
    </source>
</evidence>
<dbReference type="RefSeq" id="WP_003242603.1">
    <property type="nucleotide sequence ID" value="NZ_AP024621.1"/>
</dbReference>
<evidence type="ECO:0000313" key="10">
    <source>
        <dbReference type="Proteomes" id="UP000032247"/>
    </source>
</evidence>
<dbReference type="EMBL" id="JXBC01000013">
    <property type="protein sequence ID" value="KIU05821.1"/>
    <property type="molecule type" value="Genomic_DNA"/>
</dbReference>
<evidence type="ECO:0000256" key="6">
    <source>
        <dbReference type="ARBA" id="ARBA00093785"/>
    </source>
</evidence>
<dbReference type="PATRIC" id="fig|1423.134.peg.1787"/>
<dbReference type="EMBL" id="CP120576">
    <property type="protein sequence ID" value="WEY85758.1"/>
    <property type="molecule type" value="Genomic_DNA"/>
</dbReference>
<reference evidence="9" key="2">
    <citation type="submission" date="2023-03" db="EMBL/GenBank/DDBJ databases">
        <title>Complete genome sequences of 52 Bacillus and Priestia strains isolated from West-African fermentations and 26 reference strains from the DSMZ collection.</title>
        <authorList>
            <person name="Wiedenbein E.S."/>
            <person name="Canoy T.S."/>
            <person name="Hui Y."/>
            <person name="Parkouda C."/>
            <person name="Dawende C."/>
            <person name="Ametefe E."/>
            <person name="Jespersen L."/>
            <person name="Nielsen D.S."/>
        </authorList>
    </citation>
    <scope>NUCLEOTIDE SEQUENCE</scope>
    <source>
        <strain evidence="9">PRO56</strain>
    </source>
</reference>
<evidence type="ECO:0000256" key="3">
    <source>
        <dbReference type="ARBA" id="ARBA00022795"/>
    </source>
</evidence>
<dbReference type="InterPro" id="IPR008622">
    <property type="entry name" value="FliT"/>
</dbReference>
<dbReference type="AlphaFoldDB" id="A0A085C4M7"/>
<keyword evidence="8" id="KW-0969">Cilium</keyword>
<accession>A0A085C4M7</accession>
<protein>
    <recommendedName>
        <fullName evidence="7">Flagellar protein FliT</fullName>
    </recommendedName>
</protein>
<evidence type="ECO:0000256" key="5">
    <source>
        <dbReference type="ARBA" id="ARBA00093765"/>
    </source>
</evidence>
<keyword evidence="3" id="KW-1005">Bacterial flagellum biogenesis</keyword>
<gene>
    <name evidence="9" type="primary">fliT</name>
    <name evidence="9" type="ORF">P5633_06245</name>
    <name evidence="8" type="ORF">SC09_contig4orf00738</name>
</gene>
<sequence length="113" mass="13537">MNNIDQLYTETKSMLSHIQNTPESDELLKQIEDFVATRSELIQEISLPLSEEERKQMKLILTWDQLIVKEMERLKQSIATELQQMKRKRVMHTTYLNPYNNITIDGTYYDKRK</sequence>
<evidence type="ECO:0000313" key="9">
    <source>
        <dbReference type="EMBL" id="WEY85758.1"/>
    </source>
</evidence>
<evidence type="ECO:0000256" key="7">
    <source>
        <dbReference type="ARBA" id="ARBA00093797"/>
    </source>
</evidence>
<dbReference type="Proteomes" id="UP001214898">
    <property type="component" value="Chromosome"/>
</dbReference>
<dbReference type="SMR" id="A0A085C4M7"/>
<evidence type="ECO:0000256" key="1">
    <source>
        <dbReference type="ARBA" id="ARBA00004514"/>
    </source>
</evidence>
<evidence type="ECO:0000313" key="8">
    <source>
        <dbReference type="EMBL" id="KIU05821.1"/>
    </source>
</evidence>
<keyword evidence="8" id="KW-0966">Cell projection</keyword>
<comment type="function">
    <text evidence="5">May act as an export chaperone for the filament capping protein FliD.</text>
</comment>
<comment type="similarity">
    <text evidence="6">Belongs to the bacillales FliT family.</text>
</comment>
<dbReference type="STRING" id="483913.AN935_17765"/>
<dbReference type="Proteomes" id="UP000032247">
    <property type="component" value="Unassembled WGS sequence"/>
</dbReference>
<keyword evidence="8" id="KW-0282">Flagellum</keyword>
<reference evidence="8 10" key="1">
    <citation type="submission" date="2014-12" db="EMBL/GenBank/DDBJ databases">
        <title>Comparative genome analysis of Bacillus coagulans HM-08, Clostridium butyricum HM-68, Bacillus subtilis HM-66 and Bacillus licheniformis BL-09.</title>
        <authorList>
            <person name="Zhang H."/>
        </authorList>
    </citation>
    <scope>NUCLEOTIDE SEQUENCE [LARGE SCALE GENOMIC DNA]</scope>
    <source>
        <strain evidence="8 10">HM-66</strain>
    </source>
</reference>
<organism evidence="8 10">
    <name type="scientific">Bacillus subtilis</name>
    <dbReference type="NCBI Taxonomy" id="1423"/>
    <lineage>
        <taxon>Bacteria</taxon>
        <taxon>Bacillati</taxon>
        <taxon>Bacillota</taxon>
        <taxon>Bacilli</taxon>
        <taxon>Bacillales</taxon>
        <taxon>Bacillaceae</taxon>
        <taxon>Bacillus</taxon>
    </lineage>
</organism>